<dbReference type="PANTHER" id="PTHR43861">
    <property type="entry name" value="TRANS-ACONITATE 2-METHYLTRANSFERASE-RELATED"/>
    <property type="match status" value="1"/>
</dbReference>
<dbReference type="InterPro" id="IPR041698">
    <property type="entry name" value="Methyltransf_25"/>
</dbReference>
<evidence type="ECO:0000313" key="4">
    <source>
        <dbReference type="Proteomes" id="UP000294581"/>
    </source>
</evidence>
<keyword evidence="1 3" id="KW-0808">Transferase</keyword>
<evidence type="ECO:0000256" key="1">
    <source>
        <dbReference type="ARBA" id="ARBA00022679"/>
    </source>
</evidence>
<dbReference type="AlphaFoldDB" id="A0A4R8LP67"/>
<dbReference type="Proteomes" id="UP000294581">
    <property type="component" value="Unassembled WGS sequence"/>
</dbReference>
<evidence type="ECO:0000313" key="3">
    <source>
        <dbReference type="EMBL" id="TDY48036.1"/>
    </source>
</evidence>
<sequence>MIAVLYDAFADVYDALMADAPYAEWQAFLEDRYSLHSIDIADIGCGTGVLTVELGRQARWCIGIDQSEAMLSIAQERAMAAGARIVWLTQDIRDLRLPRPVDLAVASCDVLNYLTCEEDLRRAFHAVANALRRGGVFAFDVIGPARLHVLQHGYWHQVDDDVALLHETDVQGEWILHEVVAFARVREAVGEPLYRRIEERHRQRYFPLSQVQEALAAAGLKLIETAGDFGRQSVEDADRIVCVAARP</sequence>
<dbReference type="GO" id="GO:0008168">
    <property type="term" value="F:methyltransferase activity"/>
    <property type="evidence" value="ECO:0007669"/>
    <property type="project" value="UniProtKB-KW"/>
</dbReference>
<organism evidence="3 4">
    <name type="scientific">Alicyclobacillus sacchari</name>
    <dbReference type="NCBI Taxonomy" id="392010"/>
    <lineage>
        <taxon>Bacteria</taxon>
        <taxon>Bacillati</taxon>
        <taxon>Bacillota</taxon>
        <taxon>Bacilli</taxon>
        <taxon>Bacillales</taxon>
        <taxon>Alicyclobacillaceae</taxon>
        <taxon>Alicyclobacillus</taxon>
    </lineage>
</organism>
<proteinExistence type="predicted"/>
<reference evidence="3 4" key="1">
    <citation type="submission" date="2019-03" db="EMBL/GenBank/DDBJ databases">
        <title>Genomic Encyclopedia of Type Strains, Phase IV (KMG-IV): sequencing the most valuable type-strain genomes for metagenomic binning, comparative biology and taxonomic classification.</title>
        <authorList>
            <person name="Goeker M."/>
        </authorList>
    </citation>
    <scope>NUCLEOTIDE SEQUENCE [LARGE SCALE GENOMIC DNA]</scope>
    <source>
        <strain evidence="3 4">DSM 17974</strain>
    </source>
</reference>
<dbReference type="GO" id="GO:0032259">
    <property type="term" value="P:methylation"/>
    <property type="evidence" value="ECO:0007669"/>
    <property type="project" value="UniProtKB-KW"/>
</dbReference>
<accession>A0A4R8LP67</accession>
<dbReference type="Gene3D" id="2.20.25.110">
    <property type="entry name" value="S-adenosyl-L-methionine-dependent methyltransferases"/>
    <property type="match status" value="1"/>
</dbReference>
<dbReference type="EMBL" id="SORF01000005">
    <property type="protein sequence ID" value="TDY48036.1"/>
    <property type="molecule type" value="Genomic_DNA"/>
</dbReference>
<dbReference type="Pfam" id="PF13649">
    <property type="entry name" value="Methyltransf_25"/>
    <property type="match status" value="1"/>
</dbReference>
<gene>
    <name evidence="3" type="ORF">C7445_105218</name>
</gene>
<evidence type="ECO:0000259" key="2">
    <source>
        <dbReference type="Pfam" id="PF13649"/>
    </source>
</evidence>
<name>A0A4R8LP67_9BACL</name>
<feature type="domain" description="Methyltransferase" evidence="2">
    <location>
        <begin position="40"/>
        <end position="135"/>
    </location>
</feature>
<protein>
    <submittedName>
        <fullName evidence="3">Methyltransferase family protein</fullName>
    </submittedName>
</protein>
<comment type="caution">
    <text evidence="3">The sequence shown here is derived from an EMBL/GenBank/DDBJ whole genome shotgun (WGS) entry which is preliminary data.</text>
</comment>
<keyword evidence="3" id="KW-0489">Methyltransferase</keyword>
<dbReference type="InterPro" id="IPR029063">
    <property type="entry name" value="SAM-dependent_MTases_sf"/>
</dbReference>
<dbReference type="SUPFAM" id="SSF53335">
    <property type="entry name" value="S-adenosyl-L-methionine-dependent methyltransferases"/>
    <property type="match status" value="1"/>
</dbReference>
<keyword evidence="4" id="KW-1185">Reference proteome</keyword>
<dbReference type="Gene3D" id="3.40.50.150">
    <property type="entry name" value="Vaccinia Virus protein VP39"/>
    <property type="match status" value="1"/>
</dbReference>
<dbReference type="CDD" id="cd02440">
    <property type="entry name" value="AdoMet_MTases"/>
    <property type="match status" value="1"/>
</dbReference>